<dbReference type="Proteomes" id="UP001157109">
    <property type="component" value="Unassembled WGS sequence"/>
</dbReference>
<accession>A0ABQ6HSG7</accession>
<sequence length="162" mass="17670">MDTVTLRRYSGAMTAQPGLAPSAAEITSLFTTTRRPRAARPSESVCPRMAFQRALYGRTLLVQVHEGREARVDEALTGDVLTLPQQLLDWPRRFATAVAVAAGETMLREEDQPLDVTILAATPQLAERAARTLRAAHTADRLLVRVVDGDVAAWVAQGLPVR</sequence>
<keyword evidence="2" id="KW-1185">Reference proteome</keyword>
<organism evidence="1 2">
    <name type="scientific">Arsenicicoccus piscis</name>
    <dbReference type="NCBI Taxonomy" id="673954"/>
    <lineage>
        <taxon>Bacteria</taxon>
        <taxon>Bacillati</taxon>
        <taxon>Actinomycetota</taxon>
        <taxon>Actinomycetes</taxon>
        <taxon>Micrococcales</taxon>
        <taxon>Intrasporangiaceae</taxon>
        <taxon>Arsenicicoccus</taxon>
    </lineage>
</organism>
<reference evidence="2" key="1">
    <citation type="journal article" date="2019" name="Int. J. Syst. Evol. Microbiol.">
        <title>The Global Catalogue of Microorganisms (GCM) 10K type strain sequencing project: providing services to taxonomists for standard genome sequencing and annotation.</title>
        <authorList>
            <consortium name="The Broad Institute Genomics Platform"/>
            <consortium name="The Broad Institute Genome Sequencing Center for Infectious Disease"/>
            <person name="Wu L."/>
            <person name="Ma J."/>
        </authorList>
    </citation>
    <scope>NUCLEOTIDE SEQUENCE [LARGE SCALE GENOMIC DNA]</scope>
    <source>
        <strain evidence="2">NBRC 105830</strain>
    </source>
</reference>
<name>A0ABQ6HSG7_9MICO</name>
<evidence type="ECO:0000313" key="2">
    <source>
        <dbReference type="Proteomes" id="UP001157109"/>
    </source>
</evidence>
<dbReference type="EMBL" id="BSUJ01000001">
    <property type="protein sequence ID" value="GMA21433.1"/>
    <property type="molecule type" value="Genomic_DNA"/>
</dbReference>
<proteinExistence type="predicted"/>
<comment type="caution">
    <text evidence="1">The sequence shown here is derived from an EMBL/GenBank/DDBJ whole genome shotgun (WGS) entry which is preliminary data.</text>
</comment>
<gene>
    <name evidence="1" type="ORF">GCM10025862_34540</name>
</gene>
<protein>
    <submittedName>
        <fullName evidence="1">Uncharacterized protein</fullName>
    </submittedName>
</protein>
<evidence type="ECO:0000313" key="1">
    <source>
        <dbReference type="EMBL" id="GMA21433.1"/>
    </source>
</evidence>